<keyword evidence="15" id="KW-1185">Reference proteome</keyword>
<protein>
    <submittedName>
        <fullName evidence="14">Uncharacterized protein</fullName>
    </submittedName>
</protein>
<dbReference type="GO" id="GO:0008289">
    <property type="term" value="F:lipid binding"/>
    <property type="evidence" value="ECO:0007669"/>
    <property type="project" value="InterPro"/>
</dbReference>
<name>A0A8T2UJQ4_CERRI</name>
<evidence type="ECO:0000256" key="8">
    <source>
        <dbReference type="ARBA" id="ARBA00023242"/>
    </source>
</evidence>
<evidence type="ECO:0000256" key="11">
    <source>
        <dbReference type="SAM" id="Coils"/>
    </source>
</evidence>
<dbReference type="InterPro" id="IPR002913">
    <property type="entry name" value="START_lipid-bd_dom"/>
</dbReference>
<organism evidence="14 15">
    <name type="scientific">Ceratopteris richardii</name>
    <name type="common">Triangle waterfern</name>
    <dbReference type="NCBI Taxonomy" id="49495"/>
    <lineage>
        <taxon>Eukaryota</taxon>
        <taxon>Viridiplantae</taxon>
        <taxon>Streptophyta</taxon>
        <taxon>Embryophyta</taxon>
        <taxon>Tracheophyta</taxon>
        <taxon>Polypodiopsida</taxon>
        <taxon>Polypodiidae</taxon>
        <taxon>Polypodiales</taxon>
        <taxon>Pteridineae</taxon>
        <taxon>Pteridaceae</taxon>
        <taxon>Parkerioideae</taxon>
        <taxon>Ceratopteris</taxon>
    </lineage>
</organism>
<dbReference type="Pfam" id="PF08670">
    <property type="entry name" value="MEKHLA"/>
    <property type="match status" value="1"/>
</dbReference>
<dbReference type="SMART" id="SM00389">
    <property type="entry name" value="HOX"/>
    <property type="match status" value="1"/>
</dbReference>
<feature type="domain" description="Homeobox" evidence="12">
    <location>
        <begin position="35"/>
        <end position="99"/>
    </location>
</feature>
<evidence type="ECO:0000256" key="6">
    <source>
        <dbReference type="ARBA" id="ARBA00023155"/>
    </source>
</evidence>
<dbReference type="GO" id="GO:0003677">
    <property type="term" value="F:DNA binding"/>
    <property type="evidence" value="ECO:0007669"/>
    <property type="project" value="UniProtKB-UniRule"/>
</dbReference>
<feature type="coiled-coil region" evidence="11">
    <location>
        <begin position="109"/>
        <end position="136"/>
    </location>
</feature>
<dbReference type="Proteomes" id="UP000825935">
    <property type="component" value="Chromosome 7"/>
</dbReference>
<feature type="DNA-binding region" description="Homeobox" evidence="9">
    <location>
        <begin position="37"/>
        <end position="100"/>
    </location>
</feature>
<evidence type="ECO:0000256" key="5">
    <source>
        <dbReference type="ARBA" id="ARBA00023125"/>
    </source>
</evidence>
<evidence type="ECO:0000256" key="2">
    <source>
        <dbReference type="ARBA" id="ARBA00010338"/>
    </source>
</evidence>
<dbReference type="GO" id="GO:0003700">
    <property type="term" value="F:DNA-binding transcription factor activity"/>
    <property type="evidence" value="ECO:0007669"/>
    <property type="project" value="InterPro"/>
</dbReference>
<evidence type="ECO:0000256" key="3">
    <source>
        <dbReference type="ARBA" id="ARBA00023015"/>
    </source>
</evidence>
<keyword evidence="5 9" id="KW-0238">DNA-binding</keyword>
<reference evidence="14" key="1">
    <citation type="submission" date="2021-08" db="EMBL/GenBank/DDBJ databases">
        <title>WGS assembly of Ceratopteris richardii.</title>
        <authorList>
            <person name="Marchant D.B."/>
            <person name="Chen G."/>
            <person name="Jenkins J."/>
            <person name="Shu S."/>
            <person name="Leebens-Mack J."/>
            <person name="Grimwood J."/>
            <person name="Schmutz J."/>
            <person name="Soltis P."/>
            <person name="Soltis D."/>
            <person name="Chen Z.-H."/>
        </authorList>
    </citation>
    <scope>NUCLEOTIDE SEQUENCE</scope>
    <source>
        <strain evidence="14">Whitten #5841</strain>
        <tissue evidence="14">Leaf</tissue>
    </source>
</reference>
<gene>
    <name evidence="14" type="ORF">KP509_07G076100</name>
</gene>
<dbReference type="InterPro" id="IPR009057">
    <property type="entry name" value="Homeodomain-like_sf"/>
</dbReference>
<dbReference type="AlphaFoldDB" id="A0A8T2UJQ4"/>
<dbReference type="Pfam" id="PF01852">
    <property type="entry name" value="START"/>
    <property type="match status" value="1"/>
</dbReference>
<evidence type="ECO:0000256" key="1">
    <source>
        <dbReference type="ARBA" id="ARBA00004123"/>
    </source>
</evidence>
<dbReference type="InterPro" id="IPR013978">
    <property type="entry name" value="MEKHLA"/>
</dbReference>
<dbReference type="CDD" id="cd14686">
    <property type="entry name" value="bZIP"/>
    <property type="match status" value="1"/>
</dbReference>
<accession>A0A8T2UJQ4</accession>
<keyword evidence="7" id="KW-0804">Transcription</keyword>
<dbReference type="Pfam" id="PF00046">
    <property type="entry name" value="Homeodomain"/>
    <property type="match status" value="1"/>
</dbReference>
<dbReference type="PROSITE" id="PS50848">
    <property type="entry name" value="START"/>
    <property type="match status" value="1"/>
</dbReference>
<dbReference type="InterPro" id="IPR023393">
    <property type="entry name" value="START-like_dom_sf"/>
</dbReference>
<dbReference type="SUPFAM" id="SSF46689">
    <property type="entry name" value="Homeodomain-like"/>
    <property type="match status" value="1"/>
</dbReference>
<evidence type="ECO:0000259" key="13">
    <source>
        <dbReference type="PROSITE" id="PS50848"/>
    </source>
</evidence>
<dbReference type="EMBL" id="CM035412">
    <property type="protein sequence ID" value="KAH7433584.1"/>
    <property type="molecule type" value="Genomic_DNA"/>
</dbReference>
<evidence type="ECO:0000259" key="12">
    <source>
        <dbReference type="PROSITE" id="PS50071"/>
    </source>
</evidence>
<proteinExistence type="inferred from homology"/>
<dbReference type="Gene3D" id="1.10.10.60">
    <property type="entry name" value="Homeodomain-like"/>
    <property type="match status" value="1"/>
</dbReference>
<keyword evidence="4 11" id="KW-0175">Coiled coil</keyword>
<keyword evidence="8 9" id="KW-0539">Nucleus</keyword>
<feature type="domain" description="START" evidence="13">
    <location>
        <begin position="169"/>
        <end position="369"/>
    </location>
</feature>
<dbReference type="CDD" id="cd00086">
    <property type="entry name" value="homeodomain"/>
    <property type="match status" value="1"/>
</dbReference>
<comment type="similarity">
    <text evidence="2">Belongs to the HD-ZIP homeobox family. Class III subfamily.</text>
</comment>
<dbReference type="PROSITE" id="PS50071">
    <property type="entry name" value="HOMEOBOX_2"/>
    <property type="match status" value="1"/>
</dbReference>
<sequence>MLMSSSEDRVSVYNRGLPLMPSRSLDCSTRPPHVECDNSKYVRYTIEQVQALEKLYNECPKPSSLRRQQLIRENPVLQNIEPKQIKVWFQNRRCREKQRKESIRLHTVNAKLTAINRLLMDENDRLQRQATQLLYENGSLRKQLEEGGITAEISCDSAAMSALQRQSTPDATYSGLLFLADDILLEFLGKATGSSVDWIPIPGMKPGPDSTDTINISTGCGGVAARACGLVNMEAEKILEVIKDKASWHTIYRRVVTLFSTTTTGGACIEVRYTQTYAPTILVPPRDYYTLRFSSPLEDGSFVVCEGSIKPSQDAEAPQAQPFIRADLHASGCLIKPCNSTSSIVILIDQMDLKPRTVPEVLRPLYESSAILGRSITMPVLRHLRHLANDPQFLCPTSEGRQQQAAVRSLSYRLAKGFNDALSSFADDGWTPTASDGVDDVSIAVKLPMIDKGLSPCPRTAQKCIMCAKASMLLQNVSPCKLICFLREHRSEWASATLDEALHIGNPGLFGFPPDVHTHSQLLPDVNTVDHSEFLELIKMEDREGEGSISGTRTEVFLLQLCSGLEETGSGATAQMVYAPIDASISDDAQLRPSGFRVVSLDNINSNLVGGSSVLTLELASGLETTACKRGSESPDNVLSDNTSRSVLSMAFQFNIDIEMENSMAEMAKQYMRKVVSTLQRVALVLVPPSPNLLSLPSNKPCCQSPTSANNHREGSKTIAHWICRSYKMYLGLDLLHAEKENNETQLEALWKLNDALLCCNTSKLVPRFSFANQAGLEMLEVCSGAKLQDVTFEKTIINSGSHSTPILSVIEETMQQGYTYLPAGIKRSSKGRLVAYERGIAWKVIVQTEEELSVHGVAFLYMNWTLSPAIKGFGRAMKSGDSEDCQVHRSLLIPASLLR</sequence>
<comment type="subcellular location">
    <subcellularLocation>
        <location evidence="1 9 10">Nucleus</location>
    </subcellularLocation>
</comment>
<comment type="caution">
    <text evidence="14">The sequence shown here is derived from an EMBL/GenBank/DDBJ whole genome shotgun (WGS) entry which is preliminary data.</text>
</comment>
<dbReference type="PANTHER" id="PTHR45950">
    <property type="entry name" value="HOMEOBOX-LEUCINE ZIPPER PROTEIN ATHB-14"/>
    <property type="match status" value="1"/>
</dbReference>
<keyword evidence="3" id="KW-0805">Transcription regulation</keyword>
<evidence type="ECO:0000256" key="4">
    <source>
        <dbReference type="ARBA" id="ARBA00023054"/>
    </source>
</evidence>
<dbReference type="GO" id="GO:0005634">
    <property type="term" value="C:nucleus"/>
    <property type="evidence" value="ECO:0007669"/>
    <property type="project" value="UniProtKB-SubCell"/>
</dbReference>
<evidence type="ECO:0000256" key="10">
    <source>
        <dbReference type="RuleBase" id="RU000682"/>
    </source>
</evidence>
<dbReference type="OrthoDB" id="1867783at2759"/>
<evidence type="ECO:0000313" key="14">
    <source>
        <dbReference type="EMBL" id="KAH7433584.1"/>
    </source>
</evidence>
<dbReference type="InterPro" id="IPR001356">
    <property type="entry name" value="HD"/>
</dbReference>
<dbReference type="OMA" id="SARDFWI"/>
<dbReference type="SMART" id="SM00234">
    <property type="entry name" value="START"/>
    <property type="match status" value="1"/>
</dbReference>
<keyword evidence="6 9" id="KW-0371">Homeobox</keyword>
<evidence type="ECO:0000256" key="9">
    <source>
        <dbReference type="PROSITE-ProRule" id="PRU00108"/>
    </source>
</evidence>
<dbReference type="InterPro" id="IPR044830">
    <property type="entry name" value="HD-Zip_III"/>
</dbReference>
<dbReference type="PANTHER" id="PTHR45950:SF7">
    <property type="entry name" value="HOMEOBOX-LEUCINE ZIPPER PROTEIN ATHB-14"/>
    <property type="match status" value="1"/>
</dbReference>
<evidence type="ECO:0000256" key="7">
    <source>
        <dbReference type="ARBA" id="ARBA00023163"/>
    </source>
</evidence>
<dbReference type="Gene3D" id="3.30.530.20">
    <property type="match status" value="1"/>
</dbReference>
<dbReference type="SUPFAM" id="SSF55961">
    <property type="entry name" value="Bet v1-like"/>
    <property type="match status" value="1"/>
</dbReference>
<evidence type="ECO:0000313" key="15">
    <source>
        <dbReference type="Proteomes" id="UP000825935"/>
    </source>
</evidence>